<feature type="signal peptide" evidence="1">
    <location>
        <begin position="1"/>
        <end position="25"/>
    </location>
</feature>
<dbReference type="EMBL" id="JACCFH010000001">
    <property type="protein sequence ID" value="NYG34146.1"/>
    <property type="molecule type" value="Genomic_DNA"/>
</dbReference>
<dbReference type="RefSeq" id="WP_218897834.1">
    <property type="nucleotide sequence ID" value="NZ_JACCFH010000001.1"/>
</dbReference>
<organism evidence="2 3">
    <name type="scientific">Sphaerotilus montanus</name>
    <dbReference type="NCBI Taxonomy" id="522889"/>
    <lineage>
        <taxon>Bacteria</taxon>
        <taxon>Pseudomonadati</taxon>
        <taxon>Pseudomonadota</taxon>
        <taxon>Betaproteobacteria</taxon>
        <taxon>Burkholderiales</taxon>
        <taxon>Sphaerotilaceae</taxon>
        <taxon>Sphaerotilus</taxon>
    </lineage>
</organism>
<sequence length="120" mass="12866">MNPIAIARTATLSAAALLAMPAAYAGADASCHFHGSKPATEATVVGCATQYKNQLVSGNKVEKSWQAITKPEKIEQIDGKKGKEWRLTFRNPAATDKAKEALYLFYTPIGNFIAANHTGQ</sequence>
<comment type="caution">
    <text evidence="2">The sequence shown here is derived from an EMBL/GenBank/DDBJ whole genome shotgun (WGS) entry which is preliminary data.</text>
</comment>
<keyword evidence="3" id="KW-1185">Reference proteome</keyword>
<name>A0A7Y9QZ16_9BURK</name>
<accession>A0A7Y9QZ16</accession>
<dbReference type="Pfam" id="PF20098">
    <property type="entry name" value="DUF6488"/>
    <property type="match status" value="1"/>
</dbReference>
<evidence type="ECO:0000256" key="1">
    <source>
        <dbReference type="SAM" id="SignalP"/>
    </source>
</evidence>
<protein>
    <submittedName>
        <fullName evidence="2">Uncharacterized protein</fullName>
    </submittedName>
</protein>
<evidence type="ECO:0000313" key="2">
    <source>
        <dbReference type="EMBL" id="NYG34146.1"/>
    </source>
</evidence>
<evidence type="ECO:0000313" key="3">
    <source>
        <dbReference type="Proteomes" id="UP000518288"/>
    </source>
</evidence>
<dbReference type="Proteomes" id="UP000518288">
    <property type="component" value="Unassembled WGS sequence"/>
</dbReference>
<reference evidence="2 3" key="1">
    <citation type="submission" date="2020-07" db="EMBL/GenBank/DDBJ databases">
        <title>Genomic Encyclopedia of Archaeal and Bacterial Type Strains, Phase II (KMG-II): from individual species to whole genera.</title>
        <authorList>
            <person name="Goeker M."/>
        </authorList>
    </citation>
    <scope>NUCLEOTIDE SEQUENCE [LARGE SCALE GENOMIC DNA]</scope>
    <source>
        <strain evidence="2 3">DSM 21226</strain>
    </source>
</reference>
<proteinExistence type="predicted"/>
<keyword evidence="1" id="KW-0732">Signal</keyword>
<dbReference type="AlphaFoldDB" id="A0A7Y9QZ16"/>
<feature type="chain" id="PRO_5031408109" evidence="1">
    <location>
        <begin position="26"/>
        <end position="120"/>
    </location>
</feature>
<gene>
    <name evidence="2" type="ORF">BDD16_003132</name>
</gene>
<dbReference type="InterPro" id="IPR045503">
    <property type="entry name" value="DUF6488"/>
</dbReference>